<evidence type="ECO:0000313" key="3">
    <source>
        <dbReference type="EMBL" id="KAL0960010.1"/>
    </source>
</evidence>
<keyword evidence="4" id="KW-1185">Reference proteome</keyword>
<comment type="caution">
    <text evidence="3">The sequence shown here is derived from an EMBL/GenBank/DDBJ whole genome shotgun (WGS) entry which is preliminary data.</text>
</comment>
<organism evidence="3 4">
    <name type="scientific">Hohenbuehelia grisea</name>
    <dbReference type="NCBI Taxonomy" id="104357"/>
    <lineage>
        <taxon>Eukaryota</taxon>
        <taxon>Fungi</taxon>
        <taxon>Dikarya</taxon>
        <taxon>Basidiomycota</taxon>
        <taxon>Agaricomycotina</taxon>
        <taxon>Agaricomycetes</taxon>
        <taxon>Agaricomycetidae</taxon>
        <taxon>Agaricales</taxon>
        <taxon>Pleurotineae</taxon>
        <taxon>Pleurotaceae</taxon>
        <taxon>Hohenbuehelia</taxon>
    </lineage>
</organism>
<feature type="region of interest" description="Disordered" evidence="1">
    <location>
        <begin position="1"/>
        <end position="44"/>
    </location>
</feature>
<reference evidence="4" key="1">
    <citation type="submission" date="2024-06" db="EMBL/GenBank/DDBJ databases">
        <title>Multi-omics analyses provide insights into the biosynthesis of the anticancer antibiotic pleurotin in Hohenbuehelia grisea.</title>
        <authorList>
            <person name="Weaver J.A."/>
            <person name="Alberti F."/>
        </authorList>
    </citation>
    <scope>NUCLEOTIDE SEQUENCE [LARGE SCALE GENOMIC DNA]</scope>
    <source>
        <strain evidence="4">T-177</strain>
    </source>
</reference>
<evidence type="ECO:0000256" key="1">
    <source>
        <dbReference type="SAM" id="MobiDB-lite"/>
    </source>
</evidence>
<dbReference type="InterPro" id="IPR046616">
    <property type="entry name" value="DUF6729"/>
</dbReference>
<sequence length="227" mass="26251">MFLDDDDPLEDPEENLIEDGLGHDDDEDDEDQDADGSAQGQRRSRPYATCPIRLMEFFEHCVSESRQRDSHGLPSLYRNSTFWFSKPAAFALKKADVSPEQIYDCDMFLWDPLAFVPGITCPNSGCTSRLWHHSHVRSPRRVVDFDRTFWIIGYRYRCPTCSSPNQVTFRRWDPRILAALPRTLSAEFPARLRYRSGISTRVFTFMRACFPQANTAGREDEKSILLV</sequence>
<gene>
    <name evidence="3" type="ORF">HGRIS_011661</name>
</gene>
<feature type="compositionally biased region" description="Acidic residues" evidence="1">
    <location>
        <begin position="24"/>
        <end position="34"/>
    </location>
</feature>
<accession>A0ABR3JXV7</accession>
<dbReference type="Pfam" id="PF20499">
    <property type="entry name" value="DUF6729"/>
    <property type="match status" value="1"/>
</dbReference>
<feature type="compositionally biased region" description="Acidic residues" evidence="1">
    <location>
        <begin position="1"/>
        <end position="17"/>
    </location>
</feature>
<dbReference type="Proteomes" id="UP001556367">
    <property type="component" value="Unassembled WGS sequence"/>
</dbReference>
<evidence type="ECO:0000259" key="2">
    <source>
        <dbReference type="Pfam" id="PF20499"/>
    </source>
</evidence>
<dbReference type="EMBL" id="JASNQZ010000002">
    <property type="protein sequence ID" value="KAL0960010.1"/>
    <property type="molecule type" value="Genomic_DNA"/>
</dbReference>
<proteinExistence type="predicted"/>
<evidence type="ECO:0000313" key="4">
    <source>
        <dbReference type="Proteomes" id="UP001556367"/>
    </source>
</evidence>
<feature type="domain" description="DUF6729" evidence="2">
    <location>
        <begin position="71"/>
        <end position="208"/>
    </location>
</feature>
<protein>
    <recommendedName>
        <fullName evidence="2">DUF6729 domain-containing protein</fullName>
    </recommendedName>
</protein>
<name>A0ABR3JXV7_9AGAR</name>